<feature type="domain" description="DUF8040" evidence="1">
    <location>
        <begin position="145"/>
        <end position="202"/>
    </location>
</feature>
<dbReference type="AlphaFoldDB" id="A0AAV9FJZ0"/>
<reference evidence="2" key="2">
    <citation type="submission" date="2023-06" db="EMBL/GenBank/DDBJ databases">
        <authorList>
            <person name="Ma L."/>
            <person name="Liu K.-W."/>
            <person name="Li Z."/>
            <person name="Hsiao Y.-Y."/>
            <person name="Qi Y."/>
            <person name="Fu T."/>
            <person name="Tang G."/>
            <person name="Zhang D."/>
            <person name="Sun W.-H."/>
            <person name="Liu D.-K."/>
            <person name="Li Y."/>
            <person name="Chen G.-Z."/>
            <person name="Liu X.-D."/>
            <person name="Liao X.-Y."/>
            <person name="Jiang Y.-T."/>
            <person name="Yu X."/>
            <person name="Hao Y."/>
            <person name="Huang J."/>
            <person name="Zhao X.-W."/>
            <person name="Ke S."/>
            <person name="Chen Y.-Y."/>
            <person name="Wu W.-L."/>
            <person name="Hsu J.-L."/>
            <person name="Lin Y.-F."/>
            <person name="Huang M.-D."/>
            <person name="Li C.-Y."/>
            <person name="Huang L."/>
            <person name="Wang Z.-W."/>
            <person name="Zhao X."/>
            <person name="Zhong W.-Y."/>
            <person name="Peng D.-H."/>
            <person name="Ahmad S."/>
            <person name="Lan S."/>
            <person name="Zhang J.-S."/>
            <person name="Tsai W.-C."/>
            <person name="Van De Peer Y."/>
            <person name="Liu Z.-J."/>
        </authorList>
    </citation>
    <scope>NUCLEOTIDE SEQUENCE</scope>
    <source>
        <strain evidence="2">CP</strain>
        <tissue evidence="2">Leaves</tissue>
    </source>
</reference>
<reference evidence="2" key="1">
    <citation type="journal article" date="2023" name="Nat. Commun.">
        <title>Diploid and tetraploid genomes of Acorus and the evolution of monocots.</title>
        <authorList>
            <person name="Ma L."/>
            <person name="Liu K.W."/>
            <person name="Li Z."/>
            <person name="Hsiao Y.Y."/>
            <person name="Qi Y."/>
            <person name="Fu T."/>
            <person name="Tang G.D."/>
            <person name="Zhang D."/>
            <person name="Sun W.H."/>
            <person name="Liu D.K."/>
            <person name="Li Y."/>
            <person name="Chen G.Z."/>
            <person name="Liu X.D."/>
            <person name="Liao X.Y."/>
            <person name="Jiang Y.T."/>
            <person name="Yu X."/>
            <person name="Hao Y."/>
            <person name="Huang J."/>
            <person name="Zhao X.W."/>
            <person name="Ke S."/>
            <person name="Chen Y.Y."/>
            <person name="Wu W.L."/>
            <person name="Hsu J.L."/>
            <person name="Lin Y.F."/>
            <person name="Huang M.D."/>
            <person name="Li C.Y."/>
            <person name="Huang L."/>
            <person name="Wang Z.W."/>
            <person name="Zhao X."/>
            <person name="Zhong W.Y."/>
            <person name="Peng D.H."/>
            <person name="Ahmad S."/>
            <person name="Lan S."/>
            <person name="Zhang J.S."/>
            <person name="Tsai W.C."/>
            <person name="Van de Peer Y."/>
            <person name="Liu Z.J."/>
        </authorList>
    </citation>
    <scope>NUCLEOTIDE SEQUENCE</scope>
    <source>
        <strain evidence="2">CP</strain>
    </source>
</reference>
<evidence type="ECO:0000313" key="2">
    <source>
        <dbReference type="EMBL" id="KAK1325529.1"/>
    </source>
</evidence>
<evidence type="ECO:0000259" key="1">
    <source>
        <dbReference type="Pfam" id="PF26138"/>
    </source>
</evidence>
<name>A0AAV9FJZ0_ACOCL</name>
<dbReference type="InterPro" id="IPR058353">
    <property type="entry name" value="DUF8040"/>
</dbReference>
<sequence length="288" mass="33130">MSSLSGHHRIEFSDGFVEVFGDSGWDQMRNTVDATEEWWKDYIERHPLAAAFKKKGLEHEDLLHKLFAGTIETGDNVVNPSSQFSQDTINLTQPSPPLVHLESEERIGIEDYSTPTLNHTSFVQNVMDKENDEPLDVDDDGEVPQFRRKNLLKDTRYVVAEEAMALFLITLGQNERVRPMREWFQRSSETCSRHFNIVLNAMQEYAKESIVPPSFDETPEYIRTKAKFMPYFKDCIGALDGTHIEAVVPSAQQMVYLSGRKNKPTQNVLAYVILICDLHLFQQDTREQ</sequence>
<organism evidence="2 3">
    <name type="scientific">Acorus calamus</name>
    <name type="common">Sweet flag</name>
    <dbReference type="NCBI Taxonomy" id="4465"/>
    <lineage>
        <taxon>Eukaryota</taxon>
        <taxon>Viridiplantae</taxon>
        <taxon>Streptophyta</taxon>
        <taxon>Embryophyta</taxon>
        <taxon>Tracheophyta</taxon>
        <taxon>Spermatophyta</taxon>
        <taxon>Magnoliopsida</taxon>
        <taxon>Liliopsida</taxon>
        <taxon>Acoraceae</taxon>
        <taxon>Acorus</taxon>
    </lineage>
</organism>
<dbReference type="PANTHER" id="PTHR22930:SF251">
    <property type="entry name" value="DDE TNP4 DOMAIN-CONTAINING PROTEIN"/>
    <property type="match status" value="1"/>
</dbReference>
<comment type="caution">
    <text evidence="2">The sequence shown here is derived from an EMBL/GenBank/DDBJ whole genome shotgun (WGS) entry which is preliminary data.</text>
</comment>
<dbReference type="PANTHER" id="PTHR22930">
    <property type="match status" value="1"/>
</dbReference>
<dbReference type="Pfam" id="PF26138">
    <property type="entry name" value="DUF8040"/>
    <property type="match status" value="1"/>
</dbReference>
<evidence type="ECO:0000313" key="3">
    <source>
        <dbReference type="Proteomes" id="UP001180020"/>
    </source>
</evidence>
<accession>A0AAV9FJZ0</accession>
<dbReference type="InterPro" id="IPR045249">
    <property type="entry name" value="HARBI1-like"/>
</dbReference>
<proteinExistence type="predicted"/>
<dbReference type="EMBL" id="JAUJYO010000001">
    <property type="protein sequence ID" value="KAK1325529.1"/>
    <property type="molecule type" value="Genomic_DNA"/>
</dbReference>
<keyword evidence="3" id="KW-1185">Reference proteome</keyword>
<gene>
    <name evidence="2" type="ORF">QJS10_CPA01g01980</name>
</gene>
<dbReference type="Proteomes" id="UP001180020">
    <property type="component" value="Unassembled WGS sequence"/>
</dbReference>
<protein>
    <recommendedName>
        <fullName evidence="1">DUF8040 domain-containing protein</fullName>
    </recommendedName>
</protein>